<keyword evidence="6" id="KW-0614">Plasmid</keyword>
<keyword evidence="7" id="KW-1185">Reference proteome</keyword>
<keyword evidence="2" id="KW-0479">Metal-binding</keyword>
<keyword evidence="3" id="KW-0408">Iron</keyword>
<proteinExistence type="predicted"/>
<dbReference type="Pfam" id="PF00355">
    <property type="entry name" value="Rieske"/>
    <property type="match status" value="1"/>
</dbReference>
<dbReference type="EMBL" id="CP002199">
    <property type="protein sequence ID" value="ADN17520.1"/>
    <property type="molecule type" value="Genomic_DNA"/>
</dbReference>
<evidence type="ECO:0000256" key="4">
    <source>
        <dbReference type="ARBA" id="ARBA00023014"/>
    </source>
</evidence>
<gene>
    <name evidence="6" type="ordered locus">Cyan7822_5655</name>
</gene>
<dbReference type="InterPro" id="IPR036922">
    <property type="entry name" value="Rieske_2Fe-2S_sf"/>
</dbReference>
<dbReference type="PROSITE" id="PS51296">
    <property type="entry name" value="RIESKE"/>
    <property type="match status" value="1"/>
</dbReference>
<reference evidence="7" key="1">
    <citation type="journal article" date="2011" name="MBio">
        <title>Novel metabolic attributes of the genus Cyanothece, comprising a group of unicellular nitrogen-fixing Cyanobacteria.</title>
        <authorList>
            <person name="Bandyopadhyay A."/>
            <person name="Elvitigala T."/>
            <person name="Welsh E."/>
            <person name="Stockel J."/>
            <person name="Liberton M."/>
            <person name="Min H."/>
            <person name="Sherman L.A."/>
            <person name="Pakrasi H.B."/>
        </authorList>
    </citation>
    <scope>NUCLEOTIDE SEQUENCE [LARGE SCALE GENOMIC DNA]</scope>
    <source>
        <strain evidence="7">PCC 7822</strain>
        <plasmid evidence="7">Cy782201</plasmid>
    </source>
</reference>
<dbReference type="Proteomes" id="UP000008206">
    <property type="component" value="Plasmid Cy782201"/>
</dbReference>
<organism evidence="6 7">
    <name type="scientific">Gloeothece verrucosa (strain PCC 7822)</name>
    <name type="common">Cyanothece sp. (strain PCC 7822)</name>
    <dbReference type="NCBI Taxonomy" id="497965"/>
    <lineage>
        <taxon>Bacteria</taxon>
        <taxon>Bacillati</taxon>
        <taxon>Cyanobacteriota</taxon>
        <taxon>Cyanophyceae</taxon>
        <taxon>Oscillatoriophycideae</taxon>
        <taxon>Chroococcales</taxon>
        <taxon>Aphanothecaceae</taxon>
        <taxon>Gloeothece</taxon>
        <taxon>Gloeothece verrucosa</taxon>
    </lineage>
</organism>
<evidence type="ECO:0000259" key="5">
    <source>
        <dbReference type="PROSITE" id="PS51296"/>
    </source>
</evidence>
<evidence type="ECO:0000313" key="7">
    <source>
        <dbReference type="Proteomes" id="UP000008206"/>
    </source>
</evidence>
<dbReference type="GO" id="GO:0046872">
    <property type="term" value="F:metal ion binding"/>
    <property type="evidence" value="ECO:0007669"/>
    <property type="project" value="UniProtKB-KW"/>
</dbReference>
<dbReference type="AlphaFoldDB" id="E0UKP0"/>
<protein>
    <recommendedName>
        <fullName evidence="5">Rieske domain-containing protein</fullName>
    </recommendedName>
</protein>
<dbReference type="SUPFAM" id="SSF50022">
    <property type="entry name" value="ISP domain"/>
    <property type="match status" value="1"/>
</dbReference>
<accession>E0UKP0</accession>
<dbReference type="GO" id="GO:0051537">
    <property type="term" value="F:2 iron, 2 sulfur cluster binding"/>
    <property type="evidence" value="ECO:0007669"/>
    <property type="project" value="UniProtKB-KW"/>
</dbReference>
<keyword evidence="1" id="KW-0001">2Fe-2S</keyword>
<dbReference type="KEGG" id="cyj:Cyan7822_5655"/>
<dbReference type="RefSeq" id="WP_013334270.1">
    <property type="nucleotide sequence ID" value="NC_014533.1"/>
</dbReference>
<dbReference type="GO" id="GO:0004497">
    <property type="term" value="F:monooxygenase activity"/>
    <property type="evidence" value="ECO:0007669"/>
    <property type="project" value="UniProtKB-ARBA"/>
</dbReference>
<evidence type="ECO:0000256" key="2">
    <source>
        <dbReference type="ARBA" id="ARBA00022723"/>
    </source>
</evidence>
<name>E0UKP0_GLOV7</name>
<evidence type="ECO:0000313" key="6">
    <source>
        <dbReference type="EMBL" id="ADN17520.1"/>
    </source>
</evidence>
<dbReference type="Gene3D" id="2.102.10.10">
    <property type="entry name" value="Rieske [2Fe-2S] iron-sulphur domain"/>
    <property type="match status" value="1"/>
</dbReference>
<dbReference type="InterPro" id="IPR017941">
    <property type="entry name" value="Rieske_2Fe-2S"/>
</dbReference>
<geneLocation type="plasmid" evidence="6 7">
    <name>Cy782201</name>
</geneLocation>
<evidence type="ECO:0000256" key="3">
    <source>
        <dbReference type="ARBA" id="ARBA00023004"/>
    </source>
</evidence>
<feature type="domain" description="Rieske" evidence="5">
    <location>
        <begin position="37"/>
        <end position="61"/>
    </location>
</feature>
<keyword evidence="4" id="KW-0411">Iron-sulfur</keyword>
<evidence type="ECO:0000256" key="1">
    <source>
        <dbReference type="ARBA" id="ARBA00022714"/>
    </source>
</evidence>
<dbReference type="GO" id="GO:0016705">
    <property type="term" value="F:oxidoreductase activity, acting on paired donors, with incorporation or reduction of molecular oxygen"/>
    <property type="evidence" value="ECO:0007669"/>
    <property type="project" value="UniProtKB-ARBA"/>
</dbReference>
<dbReference type="OrthoDB" id="9795104at2"/>
<sequence length="111" mass="12801">MKVFVSNLNETNQIRIGEKTYFLKHTNCRTILLPAECPHRGGPLQYGEQVDNGDSIICPWHENKLKVCNLAKQSLCIVRVKNELKFVIPEEVQVTTWKERPCHQLQQGEKA</sequence>
<dbReference type="HOGENOM" id="CLU_2221028_0_0_3"/>